<dbReference type="Gene3D" id="3.30.1370.100">
    <property type="entry name" value="MutL, C-terminal domain, regulatory subdomain"/>
    <property type="match status" value="1"/>
</dbReference>
<gene>
    <name evidence="7" type="primary">MLH3_1</name>
    <name evidence="7" type="ORF">FJT64_025213</name>
</gene>
<protein>
    <submittedName>
        <fullName evidence="7">DNA mismatch repair protein Mlh3</fullName>
    </submittedName>
</protein>
<feature type="domain" description="MutL C-terminal dimerisation" evidence="5">
    <location>
        <begin position="482"/>
        <end position="652"/>
    </location>
</feature>
<feature type="domain" description="DNA mismatch repair protein S5" evidence="6">
    <location>
        <begin position="252"/>
        <end position="364"/>
    </location>
</feature>
<dbReference type="Gene3D" id="3.30.230.10">
    <property type="match status" value="1"/>
</dbReference>
<dbReference type="SMART" id="SM01340">
    <property type="entry name" value="DNA_mis_repair"/>
    <property type="match status" value="1"/>
</dbReference>
<dbReference type="OrthoDB" id="429932at2759"/>
<dbReference type="InterPro" id="IPR042120">
    <property type="entry name" value="MutL_C_dimsub"/>
</dbReference>
<evidence type="ECO:0000259" key="5">
    <source>
        <dbReference type="SMART" id="SM00853"/>
    </source>
</evidence>
<dbReference type="SUPFAM" id="SSF118116">
    <property type="entry name" value="DNA mismatch repair protein MutL"/>
    <property type="match status" value="1"/>
</dbReference>
<dbReference type="InterPro" id="IPR042121">
    <property type="entry name" value="MutL_C_regsub"/>
</dbReference>
<evidence type="ECO:0000313" key="8">
    <source>
        <dbReference type="Proteomes" id="UP000440578"/>
    </source>
</evidence>
<dbReference type="PANTHER" id="PTHR10073">
    <property type="entry name" value="DNA MISMATCH REPAIR PROTEIN MLH, PMS, MUTL"/>
    <property type="match status" value="1"/>
</dbReference>
<evidence type="ECO:0000259" key="4">
    <source>
        <dbReference type="SMART" id="SM00387"/>
    </source>
</evidence>
<dbReference type="Gene3D" id="3.30.565.10">
    <property type="entry name" value="Histidine kinase-like ATPase, C-terminal domain"/>
    <property type="match status" value="1"/>
</dbReference>
<feature type="compositionally biased region" description="Low complexity" evidence="3">
    <location>
        <begin position="457"/>
        <end position="475"/>
    </location>
</feature>
<dbReference type="Proteomes" id="UP000440578">
    <property type="component" value="Unassembled WGS sequence"/>
</dbReference>
<dbReference type="SMART" id="SM00853">
    <property type="entry name" value="MutL_C"/>
    <property type="match status" value="1"/>
</dbReference>
<dbReference type="SUPFAM" id="SSF55874">
    <property type="entry name" value="ATPase domain of HSP90 chaperone/DNA topoisomerase II/histidine kinase"/>
    <property type="match status" value="1"/>
</dbReference>
<dbReference type="SUPFAM" id="SSF54211">
    <property type="entry name" value="Ribosomal protein S5 domain 2-like"/>
    <property type="match status" value="1"/>
</dbReference>
<comment type="caution">
    <text evidence="7">The sequence shown here is derived from an EMBL/GenBank/DDBJ whole genome shotgun (WGS) entry which is preliminary data.</text>
</comment>
<dbReference type="EMBL" id="VIIS01001026">
    <property type="protein sequence ID" value="KAF0302698.1"/>
    <property type="molecule type" value="Genomic_DNA"/>
</dbReference>
<feature type="region of interest" description="Disordered" evidence="3">
    <location>
        <begin position="369"/>
        <end position="420"/>
    </location>
</feature>
<dbReference type="InterPro" id="IPR020568">
    <property type="entry name" value="Ribosomal_Su5_D2-typ_SF"/>
</dbReference>
<dbReference type="GO" id="GO:0006298">
    <property type="term" value="P:mismatch repair"/>
    <property type="evidence" value="ECO:0007669"/>
    <property type="project" value="InterPro"/>
</dbReference>
<name>A0A6A4WKI2_AMPAM</name>
<dbReference type="GO" id="GO:0032300">
    <property type="term" value="C:mismatch repair complex"/>
    <property type="evidence" value="ECO:0007669"/>
    <property type="project" value="InterPro"/>
</dbReference>
<evidence type="ECO:0000259" key="6">
    <source>
        <dbReference type="SMART" id="SM01340"/>
    </source>
</evidence>
<evidence type="ECO:0000256" key="1">
    <source>
        <dbReference type="ARBA" id="ARBA00006082"/>
    </source>
</evidence>
<dbReference type="InterPro" id="IPR038973">
    <property type="entry name" value="MutL/Mlh/Pms-like"/>
</dbReference>
<evidence type="ECO:0000256" key="3">
    <source>
        <dbReference type="SAM" id="MobiDB-lite"/>
    </source>
</evidence>
<feature type="compositionally biased region" description="Basic residues" evidence="3">
    <location>
        <begin position="134"/>
        <end position="145"/>
    </location>
</feature>
<dbReference type="InterPro" id="IPR036890">
    <property type="entry name" value="HATPase_C_sf"/>
</dbReference>
<feature type="compositionally biased region" description="Basic and acidic residues" evidence="3">
    <location>
        <begin position="445"/>
        <end position="456"/>
    </location>
</feature>
<dbReference type="Pfam" id="PF13589">
    <property type="entry name" value="HATPase_c_3"/>
    <property type="match status" value="1"/>
</dbReference>
<keyword evidence="2" id="KW-0227">DNA damage</keyword>
<feature type="region of interest" description="Disordered" evidence="3">
    <location>
        <begin position="128"/>
        <end position="191"/>
    </location>
</feature>
<dbReference type="Gene3D" id="3.30.1540.20">
    <property type="entry name" value="MutL, C-terminal domain, dimerisation subdomain"/>
    <property type="match status" value="1"/>
</dbReference>
<dbReference type="PANTHER" id="PTHR10073:SF47">
    <property type="entry name" value="DNA MISMATCH REPAIR PROTEIN MLH3"/>
    <property type="match status" value="1"/>
</dbReference>
<keyword evidence="8" id="KW-1185">Reference proteome</keyword>
<dbReference type="AlphaFoldDB" id="A0A6A4WKI2"/>
<dbReference type="InterPro" id="IPR037198">
    <property type="entry name" value="MutL_C_sf"/>
</dbReference>
<sequence>MSASGSRELAGPRQPVVALPDTVQEEIRSGANITSAAQCVKELVRNALDAGASCVAVRVNLPQLEVQVVDNGTGMTPELMARVGDRYVTTHGDTPGRSSTKPFGYRGESLASIARVCRRLEITSRRRGSEQTWRRRLVTSSRSRRGGPVSSGGEGRSSPGDSGRGEAAGRRGTGAAPSPVSQQRPSAGTTVTVRGLLAGRRACRRQAELESVCRVLETLALPRPDVSFSLRDDATGRLLMDAARRSSVLERYSDVIEPLPERQARPLAARRGKVRVSGFTTASGGPQFVFVNGRSVGRGRVHRLAARLLAGAQSEAGRPGFLLLLRCPADRYSVVYDPDEDRVEFAHWQPVLTAVERAVVGGVADGAARLQGDGAEPGNEPAGTAAVPALSDDPESPPVSAAGEIQPAPSPSQRPTDQSDCEEILPGQVLDSAGADASHLPWADETNRSDTDRQDDGAQGPSGEEAPPAGGAERPNMPQVLVLKQLENKFIAACSGDVVLLFDQHAVSERINLENILEDAGATGGSERLRSTDLSPPLPLRLPRRQARLLAAHPAAVQRLGFVLEQLTELNDSEVAGPSRHEAALLSLRAAPACLCERAEREWTAQRAAAVLAQLADQLTESRGAAAALPAALADVYHSLACHSAVRFGDPLPLSVCERLVTQLSGCRRPLVCAHGRPSVVPLVVCSRLPAGPQEPRPRLERLRRLLKNQCKTAN</sequence>
<evidence type="ECO:0000313" key="7">
    <source>
        <dbReference type="EMBL" id="KAF0302698.1"/>
    </source>
</evidence>
<dbReference type="Pfam" id="PF08676">
    <property type="entry name" value="MutL_C"/>
    <property type="match status" value="1"/>
</dbReference>
<dbReference type="GO" id="GO:0140664">
    <property type="term" value="F:ATP-dependent DNA damage sensor activity"/>
    <property type="evidence" value="ECO:0007669"/>
    <property type="project" value="InterPro"/>
</dbReference>
<feature type="compositionally biased region" description="Polar residues" evidence="3">
    <location>
        <begin position="179"/>
        <end position="191"/>
    </location>
</feature>
<reference evidence="7 8" key="1">
    <citation type="submission" date="2019-07" db="EMBL/GenBank/DDBJ databases">
        <title>Draft genome assembly of a fouling barnacle, Amphibalanus amphitrite (Darwin, 1854): The first reference genome for Thecostraca.</title>
        <authorList>
            <person name="Kim W."/>
        </authorList>
    </citation>
    <scope>NUCLEOTIDE SEQUENCE [LARGE SCALE GENOMIC DNA]</scope>
    <source>
        <strain evidence="7">SNU_AA5</strain>
        <tissue evidence="7">Soma without cirri and trophi</tissue>
    </source>
</reference>
<dbReference type="GO" id="GO:0030983">
    <property type="term" value="F:mismatched DNA binding"/>
    <property type="evidence" value="ECO:0007669"/>
    <property type="project" value="InterPro"/>
</dbReference>
<accession>A0A6A4WKI2</accession>
<feature type="domain" description="Histidine kinase/HSP90-like ATPase" evidence="4">
    <location>
        <begin position="31"/>
        <end position="199"/>
    </location>
</feature>
<dbReference type="SMART" id="SM00387">
    <property type="entry name" value="HATPase_c"/>
    <property type="match status" value="1"/>
</dbReference>
<dbReference type="InterPro" id="IPR014721">
    <property type="entry name" value="Ribsml_uS5_D2-typ_fold_subgr"/>
</dbReference>
<dbReference type="InterPro" id="IPR014790">
    <property type="entry name" value="MutL_C"/>
</dbReference>
<evidence type="ECO:0000256" key="2">
    <source>
        <dbReference type="ARBA" id="ARBA00022763"/>
    </source>
</evidence>
<comment type="similarity">
    <text evidence="1">Belongs to the DNA mismatch repair MutL/HexB family.</text>
</comment>
<feature type="region of interest" description="Disordered" evidence="3">
    <location>
        <begin position="438"/>
        <end position="475"/>
    </location>
</feature>
<dbReference type="GO" id="GO:0005524">
    <property type="term" value="F:ATP binding"/>
    <property type="evidence" value="ECO:0007669"/>
    <property type="project" value="InterPro"/>
</dbReference>
<dbReference type="InterPro" id="IPR003594">
    <property type="entry name" value="HATPase_dom"/>
</dbReference>
<dbReference type="InterPro" id="IPR013507">
    <property type="entry name" value="DNA_mismatch_S5_2-like"/>
</dbReference>
<dbReference type="GO" id="GO:0016887">
    <property type="term" value="F:ATP hydrolysis activity"/>
    <property type="evidence" value="ECO:0007669"/>
    <property type="project" value="InterPro"/>
</dbReference>
<proteinExistence type="inferred from homology"/>
<organism evidence="7 8">
    <name type="scientific">Amphibalanus amphitrite</name>
    <name type="common">Striped barnacle</name>
    <name type="synonym">Balanus amphitrite</name>
    <dbReference type="NCBI Taxonomy" id="1232801"/>
    <lineage>
        <taxon>Eukaryota</taxon>
        <taxon>Metazoa</taxon>
        <taxon>Ecdysozoa</taxon>
        <taxon>Arthropoda</taxon>
        <taxon>Crustacea</taxon>
        <taxon>Multicrustacea</taxon>
        <taxon>Cirripedia</taxon>
        <taxon>Thoracica</taxon>
        <taxon>Thoracicalcarea</taxon>
        <taxon>Balanomorpha</taxon>
        <taxon>Balanoidea</taxon>
        <taxon>Balanidae</taxon>
        <taxon>Amphibalaninae</taxon>
        <taxon>Amphibalanus</taxon>
    </lineage>
</organism>